<dbReference type="Pfam" id="PF03497">
    <property type="entry name" value="Anthrax_toxA"/>
    <property type="match status" value="1"/>
</dbReference>
<dbReference type="AlphaFoldDB" id="A0A494XF68"/>
<feature type="domain" description="Anthrax toxin edema factor central" evidence="1">
    <location>
        <begin position="24"/>
        <end position="177"/>
    </location>
</feature>
<comment type="caution">
    <text evidence="2">The sequence shown here is derived from an EMBL/GenBank/DDBJ whole genome shotgun (WGS) entry which is preliminary data.</text>
</comment>
<dbReference type="GO" id="GO:0008294">
    <property type="term" value="F:calcium- and calmodulin-responsive adenylate cyclase activity"/>
    <property type="evidence" value="ECO:0007669"/>
    <property type="project" value="InterPro"/>
</dbReference>
<organism evidence="2 3">
    <name type="scientific">Trinickia fusca</name>
    <dbReference type="NCBI Taxonomy" id="2419777"/>
    <lineage>
        <taxon>Bacteria</taxon>
        <taxon>Pseudomonadati</taxon>
        <taxon>Pseudomonadota</taxon>
        <taxon>Betaproteobacteria</taxon>
        <taxon>Burkholderiales</taxon>
        <taxon>Burkholderiaceae</taxon>
        <taxon>Trinickia</taxon>
    </lineage>
</organism>
<sequence length="397" mass="44151">MISLHHVFGCVEEIVSAFAEYDATAGFPLQHIRVFQQVCREFKVVIASRELNPLCTDLLLEGYAAKGFHIKAKTCDERFPLAAGFVPLVPQFTKAQQNIEKQKSALRDAIENHGARKVALVISDQRFEKLKAKGLISVGQVKGGVIEIGAKSRLGAEEFQFSVTRHAKPGYWDVWYKSRVPVPSFGHDAASGSEAEKDGWKRLYVMGNPEKTGRSDYLDAVCGDYDLWGIFPHESTPDLGINNRPVPTRAVLRKDSKPHLVRRATEGQIIYREDDLADLAKKHEHPNLGNISVGVNKIRFSLNQLCRPGGGPVVMHSDYCGNPFGEIDFPLIFFIPALPSGSDVIITGDEYRVAKNVGDLRTSLREIKCKGFLVESYLNRKWSIPNYVAGNNRLSVG</sequence>
<dbReference type="Proteomes" id="UP000280434">
    <property type="component" value="Unassembled WGS sequence"/>
</dbReference>
<proteinExistence type="predicted"/>
<dbReference type="OrthoDB" id="1550625at2"/>
<dbReference type="Gene3D" id="3.90.1760.10">
    <property type="entry name" value="Anthrax toxin, edema factor, central domain"/>
    <property type="match status" value="1"/>
</dbReference>
<evidence type="ECO:0000313" key="3">
    <source>
        <dbReference type="Proteomes" id="UP000280434"/>
    </source>
</evidence>
<reference evidence="2 3" key="1">
    <citation type="submission" date="2018-10" db="EMBL/GenBank/DDBJ databases">
        <title>Paraburkholderia sp. 7MK8-2, isolated from soil.</title>
        <authorList>
            <person name="Gao Z.-H."/>
            <person name="Qiu L.-H."/>
        </authorList>
    </citation>
    <scope>NUCLEOTIDE SEQUENCE [LARGE SCALE GENOMIC DNA]</scope>
    <source>
        <strain evidence="2 3">7MK8-2</strain>
    </source>
</reference>
<keyword evidence="3" id="KW-1185">Reference proteome</keyword>
<accession>A0A494XF68</accession>
<dbReference type="GO" id="GO:0005576">
    <property type="term" value="C:extracellular region"/>
    <property type="evidence" value="ECO:0007669"/>
    <property type="project" value="InterPro"/>
</dbReference>
<dbReference type="SUPFAM" id="SSF81298">
    <property type="entry name" value="Adenylylcyclase toxin (the edema factor)"/>
    <property type="match status" value="1"/>
</dbReference>
<dbReference type="InterPro" id="IPR037017">
    <property type="entry name" value="Anthrax_toxin_edema_cen_sf"/>
</dbReference>
<evidence type="ECO:0000313" key="2">
    <source>
        <dbReference type="EMBL" id="RKP49405.1"/>
    </source>
</evidence>
<dbReference type="EMBL" id="RBZV01000003">
    <property type="protein sequence ID" value="RKP49405.1"/>
    <property type="molecule type" value="Genomic_DNA"/>
</dbReference>
<gene>
    <name evidence="2" type="ORF">D7S89_11625</name>
</gene>
<dbReference type="InterPro" id="IPR035099">
    <property type="entry name" value="Anthrax_toxin_C-terminal"/>
</dbReference>
<name>A0A494XF68_9BURK</name>
<protein>
    <recommendedName>
        <fullName evidence="1">Anthrax toxin edema factor central domain-containing protein</fullName>
    </recommendedName>
</protein>
<dbReference type="InterPro" id="IPR005165">
    <property type="entry name" value="Anthrax_toxin_edema_cen"/>
</dbReference>
<dbReference type="Gene3D" id="3.30.70.1720">
    <property type="match status" value="1"/>
</dbReference>
<evidence type="ECO:0000259" key="1">
    <source>
        <dbReference type="Pfam" id="PF03497"/>
    </source>
</evidence>